<dbReference type="PROSITE" id="PS51892">
    <property type="entry name" value="SUBTILASE"/>
    <property type="match status" value="1"/>
</dbReference>
<dbReference type="RefSeq" id="WP_073130325.1">
    <property type="nucleotide sequence ID" value="NZ_FQWQ01000001.1"/>
</dbReference>
<dbReference type="CDD" id="cd00306">
    <property type="entry name" value="Peptidases_S8_S53"/>
    <property type="match status" value="1"/>
</dbReference>
<comment type="similarity">
    <text evidence="1 5">Belongs to the peptidase S8 family.</text>
</comment>
<dbReference type="PANTHER" id="PTHR43806:SF11">
    <property type="entry name" value="CEREVISIN-RELATED"/>
    <property type="match status" value="1"/>
</dbReference>
<evidence type="ECO:0000256" key="4">
    <source>
        <dbReference type="ARBA" id="ARBA00022825"/>
    </source>
</evidence>
<dbReference type="InterPro" id="IPR015500">
    <property type="entry name" value="Peptidase_S8_subtilisin-rel"/>
</dbReference>
<protein>
    <submittedName>
        <fullName evidence="7">Subtilase family protein</fullName>
    </submittedName>
</protein>
<dbReference type="InterPro" id="IPR023827">
    <property type="entry name" value="Peptidase_S8_Asp-AS"/>
</dbReference>
<dbReference type="STRING" id="947013.SAMN04488109_0320"/>
<feature type="active site" description="Charge relay system" evidence="5">
    <location>
        <position position="99"/>
    </location>
</feature>
<organism evidence="7 8">
    <name type="scientific">Chryseolinea serpens</name>
    <dbReference type="NCBI Taxonomy" id="947013"/>
    <lineage>
        <taxon>Bacteria</taxon>
        <taxon>Pseudomonadati</taxon>
        <taxon>Bacteroidota</taxon>
        <taxon>Cytophagia</taxon>
        <taxon>Cytophagales</taxon>
        <taxon>Fulvivirgaceae</taxon>
        <taxon>Chryseolinea</taxon>
    </lineage>
</organism>
<dbReference type="InterPro" id="IPR036852">
    <property type="entry name" value="Peptidase_S8/S53_dom_sf"/>
</dbReference>
<dbReference type="Pfam" id="PF00082">
    <property type="entry name" value="Peptidase_S8"/>
    <property type="match status" value="1"/>
</dbReference>
<dbReference type="GO" id="GO:0004252">
    <property type="term" value="F:serine-type endopeptidase activity"/>
    <property type="evidence" value="ECO:0007669"/>
    <property type="project" value="UniProtKB-UniRule"/>
</dbReference>
<dbReference type="GO" id="GO:0006508">
    <property type="term" value="P:proteolysis"/>
    <property type="evidence" value="ECO:0007669"/>
    <property type="project" value="UniProtKB-KW"/>
</dbReference>
<dbReference type="PROSITE" id="PS00136">
    <property type="entry name" value="SUBTILASE_ASP"/>
    <property type="match status" value="1"/>
</dbReference>
<keyword evidence="3 5" id="KW-0378">Hydrolase</keyword>
<evidence type="ECO:0000256" key="2">
    <source>
        <dbReference type="ARBA" id="ARBA00022670"/>
    </source>
</evidence>
<keyword evidence="4 5" id="KW-0720">Serine protease</keyword>
<sequence>MKVTVKDYLNVRVGKPSVNAPTYQYLAPGSELEVEEQLHQGDKFEGVTTWLKDAAGNYYWSGATSRSETTGNQWWIGDYGIDLVWPHSKGEGVTVILLDSGIREDSPDLFGKTMTKRSVIGDDGTDTFGHGTLMSSIILGSGRSIHGVAPGVELISIKITNDGGIRGQDFLEGLNETEKILDADNNKQFVINCSLVSFGLGQQFELDAVASIKRILSHENVVLCAAAGNNSFRNPHFEIIPATVAGVIAADGLIKVNGNYERLLSSNYWPAVNVTAPGEYPIEALKDLFPHVDPQGTSHACAYTTGLVALFASMATAKGKKYNHLDAASLLARITFRDTGFPPSTQLIREKIINTSSDS</sequence>
<evidence type="ECO:0000256" key="1">
    <source>
        <dbReference type="ARBA" id="ARBA00011073"/>
    </source>
</evidence>
<gene>
    <name evidence="7" type="ORF">SAMN04488109_0320</name>
</gene>
<dbReference type="OrthoDB" id="9798386at2"/>
<dbReference type="InterPro" id="IPR000209">
    <property type="entry name" value="Peptidase_S8/S53_dom"/>
</dbReference>
<evidence type="ECO:0000259" key="6">
    <source>
        <dbReference type="Pfam" id="PF00082"/>
    </source>
</evidence>
<evidence type="ECO:0000256" key="3">
    <source>
        <dbReference type="ARBA" id="ARBA00022801"/>
    </source>
</evidence>
<dbReference type="PANTHER" id="PTHR43806">
    <property type="entry name" value="PEPTIDASE S8"/>
    <property type="match status" value="1"/>
</dbReference>
<accession>A0A1M5JWD0</accession>
<proteinExistence type="inferred from homology"/>
<keyword evidence="2 5" id="KW-0645">Protease</keyword>
<dbReference type="Gene3D" id="3.40.50.200">
    <property type="entry name" value="Peptidase S8/S53 domain"/>
    <property type="match status" value="1"/>
</dbReference>
<keyword evidence="8" id="KW-1185">Reference proteome</keyword>
<dbReference type="EMBL" id="FQWQ01000001">
    <property type="protein sequence ID" value="SHG44846.1"/>
    <property type="molecule type" value="Genomic_DNA"/>
</dbReference>
<reference evidence="7 8" key="1">
    <citation type="submission" date="2016-11" db="EMBL/GenBank/DDBJ databases">
        <authorList>
            <person name="Jaros S."/>
            <person name="Januszkiewicz K."/>
            <person name="Wedrychowicz H."/>
        </authorList>
    </citation>
    <scope>NUCLEOTIDE SEQUENCE [LARGE SCALE GENOMIC DNA]</scope>
    <source>
        <strain evidence="7 8">DSM 24574</strain>
    </source>
</reference>
<feature type="active site" description="Charge relay system" evidence="5">
    <location>
        <position position="298"/>
    </location>
</feature>
<name>A0A1M5JWD0_9BACT</name>
<feature type="active site" description="Charge relay system" evidence="5">
    <location>
        <position position="130"/>
    </location>
</feature>
<evidence type="ECO:0000256" key="5">
    <source>
        <dbReference type="PROSITE-ProRule" id="PRU01240"/>
    </source>
</evidence>
<evidence type="ECO:0000313" key="8">
    <source>
        <dbReference type="Proteomes" id="UP000184212"/>
    </source>
</evidence>
<dbReference type="AlphaFoldDB" id="A0A1M5JWD0"/>
<dbReference type="Proteomes" id="UP000184212">
    <property type="component" value="Unassembled WGS sequence"/>
</dbReference>
<feature type="domain" description="Peptidase S8/S53" evidence="6">
    <location>
        <begin position="90"/>
        <end position="316"/>
    </location>
</feature>
<dbReference type="SUPFAM" id="SSF52743">
    <property type="entry name" value="Subtilisin-like"/>
    <property type="match status" value="1"/>
</dbReference>
<dbReference type="InterPro" id="IPR050131">
    <property type="entry name" value="Peptidase_S8_subtilisin-like"/>
</dbReference>
<evidence type="ECO:0000313" key="7">
    <source>
        <dbReference type="EMBL" id="SHG44846.1"/>
    </source>
</evidence>
<dbReference type="PRINTS" id="PR00723">
    <property type="entry name" value="SUBTILISIN"/>
</dbReference>